<dbReference type="InterPro" id="IPR004839">
    <property type="entry name" value="Aminotransferase_I/II_large"/>
</dbReference>
<dbReference type="SUPFAM" id="SSF53383">
    <property type="entry name" value="PLP-dependent transferases"/>
    <property type="match status" value="1"/>
</dbReference>
<evidence type="ECO:0000256" key="5">
    <source>
        <dbReference type="ARBA" id="ARBA00022679"/>
    </source>
</evidence>
<comment type="caution">
    <text evidence="10">The sequence shown here is derived from an EMBL/GenBank/DDBJ whole genome shotgun (WGS) entry which is preliminary data.</text>
</comment>
<dbReference type="OrthoDB" id="9763453at2"/>
<dbReference type="PANTHER" id="PTHR46383">
    <property type="entry name" value="ASPARTATE AMINOTRANSFERASE"/>
    <property type="match status" value="1"/>
</dbReference>
<dbReference type="GO" id="GO:0004069">
    <property type="term" value="F:L-aspartate:2-oxoglutarate aminotransferase activity"/>
    <property type="evidence" value="ECO:0007669"/>
    <property type="project" value="UniProtKB-EC"/>
</dbReference>
<dbReference type="Gene3D" id="3.90.1150.10">
    <property type="entry name" value="Aspartate Aminotransferase, domain 1"/>
    <property type="match status" value="1"/>
</dbReference>
<keyword evidence="6" id="KW-0663">Pyridoxal phosphate</keyword>
<sequence length="400" mass="43402">MPGFADRLNGIAISASAAMTDKATALKAEGIRVISLSSGEPDFPTPPHVVEAAVEAARGGDTKYPPQSGKHALKKAVQNKFLRENNLDYALDEILIANGGKQIIFDAIMATCNTGDEVVLPTPYWISYADQARLAGASVVQVPCKAENGFSLRAEDLDRAITERTKWVILNFPNNPSGACCSRADMEAIAAVLLKYPDVWIMTDDIYEHLVYDDFKFCTIAEVEPRLKDRVLTVNGVSKAYAMTGWRVGYCGGPKNLVAAMNNMQGQSTSGINTIAQAAAVAALEGPQDFLKDRAREYQTRRDLVVDLLNAIPNIYCHKPQGAFYVYADIGACMNKVSAAGRVIATDTDFVMGLLEEQQVATVQGTAYGMSPFFRISYATDVETLREGCDRIAKFVGGLK</sequence>
<dbReference type="RefSeq" id="WP_099541865.1">
    <property type="nucleotide sequence ID" value="NZ_PEBQ01000153.1"/>
</dbReference>
<dbReference type="CDD" id="cd00609">
    <property type="entry name" value="AAT_like"/>
    <property type="match status" value="1"/>
</dbReference>
<dbReference type="InterPro" id="IPR015421">
    <property type="entry name" value="PyrdxlP-dep_Trfase_major"/>
</dbReference>
<dbReference type="InterPro" id="IPR015422">
    <property type="entry name" value="PyrdxlP-dep_Trfase_small"/>
</dbReference>
<keyword evidence="4 8" id="KW-0032">Aminotransferase</keyword>
<evidence type="ECO:0000256" key="6">
    <source>
        <dbReference type="ARBA" id="ARBA00022898"/>
    </source>
</evidence>
<dbReference type="EMBL" id="PEBQ01000153">
    <property type="protein sequence ID" value="PHY93265.1"/>
    <property type="molecule type" value="Genomic_DNA"/>
</dbReference>
<dbReference type="InterPro" id="IPR050596">
    <property type="entry name" value="AspAT/PAT-like"/>
</dbReference>
<dbReference type="Proteomes" id="UP000228751">
    <property type="component" value="Unassembled WGS sequence"/>
</dbReference>
<evidence type="ECO:0000256" key="8">
    <source>
        <dbReference type="RuleBase" id="RU000481"/>
    </source>
</evidence>
<dbReference type="PROSITE" id="PS00105">
    <property type="entry name" value="AA_TRANSFER_CLASS_1"/>
    <property type="match status" value="1"/>
</dbReference>
<evidence type="ECO:0000256" key="3">
    <source>
        <dbReference type="ARBA" id="ARBA00011738"/>
    </source>
</evidence>
<dbReference type="GO" id="GO:0030170">
    <property type="term" value="F:pyridoxal phosphate binding"/>
    <property type="evidence" value="ECO:0007669"/>
    <property type="project" value="InterPro"/>
</dbReference>
<dbReference type="Pfam" id="PF00155">
    <property type="entry name" value="Aminotran_1_2"/>
    <property type="match status" value="1"/>
</dbReference>
<keyword evidence="11" id="KW-1185">Reference proteome</keyword>
<comment type="similarity">
    <text evidence="2 8">Belongs to the class-I pyridoxal-phosphate-dependent aminotransferase family.</text>
</comment>
<accession>A0A2G4RBY7</accession>
<dbReference type="InterPro" id="IPR015424">
    <property type="entry name" value="PyrdxlP-dep_Trfase"/>
</dbReference>
<protein>
    <recommendedName>
        <fullName evidence="8">Aminotransferase</fullName>
        <ecNumber evidence="8">2.6.1.-</ecNumber>
    </recommendedName>
</protein>
<dbReference type="PANTHER" id="PTHR46383:SF1">
    <property type="entry name" value="ASPARTATE AMINOTRANSFERASE"/>
    <property type="match status" value="1"/>
</dbReference>
<comment type="subunit">
    <text evidence="3">Homodimer.</text>
</comment>
<organism evidence="10 11">
    <name type="scientific">Acetobacter pomorum</name>
    <dbReference type="NCBI Taxonomy" id="65959"/>
    <lineage>
        <taxon>Bacteria</taxon>
        <taxon>Pseudomonadati</taxon>
        <taxon>Pseudomonadota</taxon>
        <taxon>Alphaproteobacteria</taxon>
        <taxon>Acetobacterales</taxon>
        <taxon>Acetobacteraceae</taxon>
        <taxon>Acetobacter</taxon>
    </lineage>
</organism>
<gene>
    <name evidence="10" type="ORF">CSR02_12475</name>
</gene>
<evidence type="ECO:0000313" key="10">
    <source>
        <dbReference type="EMBL" id="PHY93265.1"/>
    </source>
</evidence>
<evidence type="ECO:0000256" key="7">
    <source>
        <dbReference type="ARBA" id="ARBA00049185"/>
    </source>
</evidence>
<dbReference type="FunFam" id="3.40.640.10:FF:000033">
    <property type="entry name" value="Aspartate aminotransferase"/>
    <property type="match status" value="1"/>
</dbReference>
<name>A0A2G4RBY7_9PROT</name>
<comment type="catalytic activity">
    <reaction evidence="7">
        <text>L-aspartate + 2-oxoglutarate = oxaloacetate + L-glutamate</text>
        <dbReference type="Rhea" id="RHEA:21824"/>
        <dbReference type="ChEBI" id="CHEBI:16452"/>
        <dbReference type="ChEBI" id="CHEBI:16810"/>
        <dbReference type="ChEBI" id="CHEBI:29985"/>
        <dbReference type="ChEBI" id="CHEBI:29991"/>
        <dbReference type="EC" id="2.6.1.1"/>
    </reaction>
</comment>
<feature type="domain" description="Aminotransferase class I/classII large" evidence="9">
    <location>
        <begin position="33"/>
        <end position="392"/>
    </location>
</feature>
<dbReference type="Gene3D" id="3.40.640.10">
    <property type="entry name" value="Type I PLP-dependent aspartate aminotransferase-like (Major domain)"/>
    <property type="match status" value="1"/>
</dbReference>
<evidence type="ECO:0000256" key="2">
    <source>
        <dbReference type="ARBA" id="ARBA00007441"/>
    </source>
</evidence>
<dbReference type="AlphaFoldDB" id="A0A2G4RBY7"/>
<dbReference type="InterPro" id="IPR004838">
    <property type="entry name" value="NHTrfase_class1_PyrdxlP-BS"/>
</dbReference>
<proteinExistence type="inferred from homology"/>
<evidence type="ECO:0000259" key="9">
    <source>
        <dbReference type="Pfam" id="PF00155"/>
    </source>
</evidence>
<evidence type="ECO:0000256" key="1">
    <source>
        <dbReference type="ARBA" id="ARBA00001933"/>
    </source>
</evidence>
<comment type="cofactor">
    <cofactor evidence="1 8">
        <name>pyridoxal 5'-phosphate</name>
        <dbReference type="ChEBI" id="CHEBI:597326"/>
    </cofactor>
</comment>
<keyword evidence="5 8" id="KW-0808">Transferase</keyword>
<dbReference type="EC" id="2.6.1.-" evidence="8"/>
<dbReference type="GO" id="GO:0006520">
    <property type="term" value="P:amino acid metabolic process"/>
    <property type="evidence" value="ECO:0007669"/>
    <property type="project" value="InterPro"/>
</dbReference>
<evidence type="ECO:0000256" key="4">
    <source>
        <dbReference type="ARBA" id="ARBA00022576"/>
    </source>
</evidence>
<reference evidence="10 11" key="1">
    <citation type="submission" date="2017-10" db="EMBL/GenBank/DDBJ databases">
        <title>Genomic analysis of the genus Acetobacter.</title>
        <authorList>
            <person name="Kim K.H."/>
            <person name="Chun B.H."/>
            <person name="Son A.R."/>
            <person name="Jeon C.O."/>
        </authorList>
    </citation>
    <scope>NUCLEOTIDE SEQUENCE [LARGE SCALE GENOMIC DNA]</scope>
    <source>
        <strain evidence="10 11">LHT 2458</strain>
    </source>
</reference>
<evidence type="ECO:0000313" key="11">
    <source>
        <dbReference type="Proteomes" id="UP000228751"/>
    </source>
</evidence>